<dbReference type="InterPro" id="IPR037126">
    <property type="entry name" value="PdaC/RsiV-like_sf"/>
</dbReference>
<evidence type="ECO:0000313" key="7">
    <source>
        <dbReference type="Proteomes" id="UP000372533"/>
    </source>
</evidence>
<dbReference type="Proteomes" id="UP000372533">
    <property type="component" value="Unassembled WGS sequence"/>
</dbReference>
<dbReference type="Pfam" id="PF13739">
    <property type="entry name" value="PdaC"/>
    <property type="match status" value="1"/>
</dbReference>
<proteinExistence type="predicted"/>
<dbReference type="EMBL" id="LK932532">
    <property type="protein sequence ID" value="CDS90016.1"/>
    <property type="molecule type" value="Genomic_DNA"/>
</dbReference>
<dbReference type="InterPro" id="IPR025303">
    <property type="entry name" value="PdaC"/>
</dbReference>
<dbReference type="EMBL" id="CAAJVP010000024">
    <property type="protein sequence ID" value="VHY20313.1"/>
    <property type="molecule type" value="Genomic_DNA"/>
</dbReference>
<evidence type="ECO:0000259" key="1">
    <source>
        <dbReference type="Pfam" id="PF11738"/>
    </source>
</evidence>
<organism evidence="5">
    <name type="scientific">Clostridioides difficile</name>
    <name type="common">Peptoclostridium difficile</name>
    <dbReference type="NCBI Taxonomy" id="1496"/>
    <lineage>
        <taxon>Bacteria</taxon>
        <taxon>Bacillati</taxon>
        <taxon>Bacillota</taxon>
        <taxon>Clostridia</taxon>
        <taxon>Peptostreptococcales</taxon>
        <taxon>Peptostreptococcaceae</taxon>
        <taxon>Clostridioides</taxon>
    </lineage>
</organism>
<evidence type="ECO:0000313" key="3">
    <source>
        <dbReference type="EMBL" id="CDS90016.1"/>
    </source>
</evidence>
<dbReference type="Gene3D" id="3.30.565.40">
    <property type="entry name" value="Fervidobacterium nodosum Rt17-B1 like"/>
    <property type="match status" value="1"/>
</dbReference>
<dbReference type="Gene3D" id="3.90.640.20">
    <property type="entry name" value="Heat-shock cognate protein, ATPase"/>
    <property type="match status" value="1"/>
</dbReference>
<evidence type="ECO:0000313" key="5">
    <source>
        <dbReference type="EMBL" id="CDS93091.1"/>
    </source>
</evidence>
<evidence type="ECO:0000259" key="2">
    <source>
        <dbReference type="Pfam" id="PF13739"/>
    </source>
</evidence>
<reference evidence="5" key="1">
    <citation type="submission" date="2014-07" db="EMBL/GenBank/DDBJ databases">
        <authorList>
            <person name="Monot Marc"/>
        </authorList>
    </citation>
    <scope>NUCLEOTIDE SEQUENCE</scope>
    <source>
        <strain evidence="5">7032989</strain>
        <strain evidence="4">7032994</strain>
    </source>
</reference>
<evidence type="ECO:0000313" key="4">
    <source>
        <dbReference type="EMBL" id="CDS90235.1"/>
    </source>
</evidence>
<dbReference type="AlphaFoldDB" id="A0A069AIN1"/>
<gene>
    <name evidence="5" type="ORF">BN1095_1300033</name>
    <name evidence="3" type="ORF">BN1096_770031</name>
    <name evidence="4" type="ORF">BN1097_770031</name>
    <name evidence="6" type="ORF">SAMEA1402366_03476</name>
</gene>
<feature type="domain" description="Deacetylase PdaC" evidence="2">
    <location>
        <begin position="25"/>
        <end position="113"/>
    </location>
</feature>
<dbReference type="Pfam" id="PF11738">
    <property type="entry name" value="DUF3298"/>
    <property type="match status" value="1"/>
</dbReference>
<protein>
    <submittedName>
        <fullName evidence="6">Anti-SigV factor</fullName>
    </submittedName>
</protein>
<name>A0A069AIN1_CLODI</name>
<dbReference type="EMBL" id="LK932773">
    <property type="protein sequence ID" value="CDS93091.1"/>
    <property type="molecule type" value="Genomic_DNA"/>
</dbReference>
<sequence>MENYQSTNTCTYNILYVQFNEDFERSKYFSYDVKYPVIYNIRNQSTYVNPVILNNINNAVRMTVNNFKNGLQEEEREYNNAASQNSLPKQSYWVSTSYAVTFNKNYVLSMILNLMGFANNYGPKYNTLNNYNIDLTTGKELLLNDIFRDGVDYINIITDYIKSQINENREMYYSNVELVIPEDQAFYITDNGIIIYFGVDEIAPESFGIPKFELKFSDFGNFINLRFYCISPDIYVQSRGRAKHFMG</sequence>
<accession>A0A069AIN1</accession>
<dbReference type="EMBL" id="LK932417">
    <property type="protein sequence ID" value="CDS90235.1"/>
    <property type="molecule type" value="Genomic_DNA"/>
</dbReference>
<reference evidence="6 7" key="2">
    <citation type="submission" date="2019-04" db="EMBL/GenBank/DDBJ databases">
        <authorList>
            <consortium name="Pathogen Informatics"/>
        </authorList>
    </citation>
    <scope>NUCLEOTIDE SEQUENCE [LARGE SCALE GENOMIC DNA]</scope>
    <source>
        <strain evidence="7">tl291</strain>
        <strain evidence="6">Tl291</strain>
    </source>
</reference>
<dbReference type="InterPro" id="IPR021729">
    <property type="entry name" value="DUF3298"/>
</dbReference>
<feature type="domain" description="DUF3298" evidence="1">
    <location>
        <begin position="144"/>
        <end position="217"/>
    </location>
</feature>
<dbReference type="RefSeq" id="WP_009892159.1">
    <property type="nucleotide sequence ID" value="NZ_BBYB01000061.1"/>
</dbReference>
<evidence type="ECO:0000313" key="6">
    <source>
        <dbReference type="EMBL" id="VHY20313.1"/>
    </source>
</evidence>